<organism evidence="1 2">
    <name type="scientific">Brevibacillus laterosporus</name>
    <name type="common">Bacillus laterosporus</name>
    <dbReference type="NCBI Taxonomy" id="1465"/>
    <lineage>
        <taxon>Bacteria</taxon>
        <taxon>Bacillati</taxon>
        <taxon>Bacillota</taxon>
        <taxon>Bacilli</taxon>
        <taxon>Bacillales</taxon>
        <taxon>Paenibacillaceae</taxon>
        <taxon>Brevibacillus</taxon>
    </lineage>
</organism>
<accession>A0AAP8U6U2</accession>
<dbReference type="RefSeq" id="WP_104030888.1">
    <property type="nucleotide sequence ID" value="NZ_PRKQ01000003.1"/>
</dbReference>
<sequence length="78" mass="8877">MSADDFNRRQAEILAKDSDYEMALMLPISGQAVCDRARERLEDYCKHYGVEVVGSESINEKREIVPEGYGKEGYGKEE</sequence>
<dbReference type="Proteomes" id="UP000239759">
    <property type="component" value="Unassembled WGS sequence"/>
</dbReference>
<protein>
    <submittedName>
        <fullName evidence="1">Uncharacterized protein</fullName>
    </submittedName>
</protein>
<evidence type="ECO:0000313" key="2">
    <source>
        <dbReference type="Proteomes" id="UP000239759"/>
    </source>
</evidence>
<name>A0AAP8U6U2_BRELA</name>
<reference evidence="1 2" key="1">
    <citation type="submission" date="2018-02" db="EMBL/GenBank/DDBJ databases">
        <title>Comparative analysis of genomes of three Brevibacillus laterosporus strains producers of potent antimicrobials isolated from silage.</title>
        <authorList>
            <person name="Kojic M."/>
            <person name="Miljkovic M."/>
            <person name="Studholme D."/>
            <person name="Filipic B."/>
        </authorList>
    </citation>
    <scope>NUCLEOTIDE SEQUENCE [LARGE SCALE GENOMIC DNA]</scope>
    <source>
        <strain evidence="1 2">BGSP11</strain>
    </source>
</reference>
<gene>
    <name evidence="1" type="ORF">C4A77_04395</name>
</gene>
<proteinExistence type="predicted"/>
<dbReference type="AlphaFoldDB" id="A0AAP8U6U2"/>
<comment type="caution">
    <text evidence="1">The sequence shown here is derived from an EMBL/GenBank/DDBJ whole genome shotgun (WGS) entry which is preliminary data.</text>
</comment>
<evidence type="ECO:0000313" key="1">
    <source>
        <dbReference type="EMBL" id="PPB10872.1"/>
    </source>
</evidence>
<dbReference type="EMBL" id="PRKQ01000003">
    <property type="protein sequence ID" value="PPB10872.1"/>
    <property type="molecule type" value="Genomic_DNA"/>
</dbReference>